<evidence type="ECO:0000256" key="4">
    <source>
        <dbReference type="ARBA" id="ARBA00012458"/>
    </source>
</evidence>
<keyword evidence="8 9" id="KW-0289">Folate biosynthesis</keyword>
<dbReference type="Proteomes" id="UP000310754">
    <property type="component" value="Unassembled WGS sequence"/>
</dbReference>
<dbReference type="EMBL" id="SSOA01000001">
    <property type="protein sequence ID" value="THF54122.1"/>
    <property type="molecule type" value="Genomic_DNA"/>
</dbReference>
<sequence length="296" mass="31780">MARFASSVVGKEETVEITDREWLLAHERAMVLGGQARLMAIVNVTPDSFSDGGHHAAVEDAVSYSLRCLEEGADILDIGGESTRPGAEPVSAAQEQDRVLPVIEALSRQTDALISIDTYRAETARLALMAGAHIINDVYGLQREPEIAAVAASFRAGVCMMHTGRGREVLADPIADQTLFFQQSLAIAAAAQVLPATIVLDPGFGFAKETVEVNMDLMARFDELHGLGFPLLVGTSRKRFLGTLSGREATERDHATATTSVLLRMQGASVFRVHNVKVNRDALAVADAMLAAKTRI</sequence>
<comment type="cofactor">
    <cofactor evidence="2 9">
        <name>Mg(2+)</name>
        <dbReference type="ChEBI" id="CHEBI:18420"/>
    </cofactor>
</comment>
<evidence type="ECO:0000313" key="12">
    <source>
        <dbReference type="Proteomes" id="UP000310754"/>
    </source>
</evidence>
<dbReference type="AlphaFoldDB" id="A0A4S4A6G2"/>
<keyword evidence="12" id="KW-1185">Reference proteome</keyword>
<keyword evidence="5 9" id="KW-0808">Transferase</keyword>
<comment type="function">
    <text evidence="9">Catalyzes the condensation of para-aminobenzoate (pABA) with 6-hydroxymethyl-7,8-dihydropterin diphosphate (DHPt-PP) to form 7,8-dihydropteroate (H2Pte), the immediate precursor of folate derivatives.</text>
</comment>
<dbReference type="GO" id="GO:0046654">
    <property type="term" value="P:tetrahydrofolate biosynthetic process"/>
    <property type="evidence" value="ECO:0007669"/>
    <property type="project" value="UniProtKB-UniPathway"/>
</dbReference>
<evidence type="ECO:0000256" key="1">
    <source>
        <dbReference type="ARBA" id="ARBA00000012"/>
    </source>
</evidence>
<accession>A0A4S4A6G2</accession>
<dbReference type="CDD" id="cd00739">
    <property type="entry name" value="DHPS"/>
    <property type="match status" value="1"/>
</dbReference>
<protein>
    <recommendedName>
        <fullName evidence="4 9">Dihydropteroate synthase</fullName>
        <shortName evidence="9">DHPS</shortName>
        <ecNumber evidence="4 9">2.5.1.15</ecNumber>
    </recommendedName>
    <alternativeName>
        <fullName evidence="9">Dihydropteroate pyrophosphorylase</fullName>
    </alternativeName>
</protein>
<evidence type="ECO:0000256" key="9">
    <source>
        <dbReference type="RuleBase" id="RU361205"/>
    </source>
</evidence>
<dbReference type="Gene3D" id="3.20.20.20">
    <property type="entry name" value="Dihydropteroate synthase-like"/>
    <property type="match status" value="1"/>
</dbReference>
<evidence type="ECO:0000256" key="5">
    <source>
        <dbReference type="ARBA" id="ARBA00022679"/>
    </source>
</evidence>
<keyword evidence="6 9" id="KW-0479">Metal-binding</keyword>
<evidence type="ECO:0000256" key="6">
    <source>
        <dbReference type="ARBA" id="ARBA00022723"/>
    </source>
</evidence>
<dbReference type="GO" id="GO:0005829">
    <property type="term" value="C:cytosol"/>
    <property type="evidence" value="ECO:0007669"/>
    <property type="project" value="TreeGrafter"/>
</dbReference>
<feature type="domain" description="Pterin-binding" evidence="10">
    <location>
        <begin position="36"/>
        <end position="284"/>
    </location>
</feature>
<dbReference type="PANTHER" id="PTHR20941:SF1">
    <property type="entry name" value="FOLIC ACID SYNTHESIS PROTEIN FOL1"/>
    <property type="match status" value="1"/>
</dbReference>
<comment type="catalytic activity">
    <reaction evidence="1">
        <text>(7,8-dihydropterin-6-yl)methyl diphosphate + 4-aminobenzoate = 7,8-dihydropteroate + diphosphate</text>
        <dbReference type="Rhea" id="RHEA:19949"/>
        <dbReference type="ChEBI" id="CHEBI:17836"/>
        <dbReference type="ChEBI" id="CHEBI:17839"/>
        <dbReference type="ChEBI" id="CHEBI:33019"/>
        <dbReference type="ChEBI" id="CHEBI:72950"/>
        <dbReference type="EC" id="2.5.1.15"/>
    </reaction>
</comment>
<dbReference type="Pfam" id="PF00809">
    <property type="entry name" value="Pterin_bind"/>
    <property type="match status" value="1"/>
</dbReference>
<proteinExistence type="inferred from homology"/>
<dbReference type="SUPFAM" id="SSF51717">
    <property type="entry name" value="Dihydropteroate synthetase-like"/>
    <property type="match status" value="1"/>
</dbReference>
<comment type="similarity">
    <text evidence="9">Belongs to the DHPS family.</text>
</comment>
<evidence type="ECO:0000313" key="11">
    <source>
        <dbReference type="EMBL" id="THF54122.1"/>
    </source>
</evidence>
<reference evidence="11 12" key="1">
    <citation type="submission" date="2019-04" db="EMBL/GenBank/DDBJ databases">
        <title>Rhizobium terrae sp. nov., isolated from a paddy soil.</title>
        <authorList>
            <person name="Lin S.-Y."/>
            <person name="Hameed A."/>
            <person name="Huang H.-I."/>
            <person name="Young C.-C."/>
        </authorList>
    </citation>
    <scope>NUCLEOTIDE SEQUENCE [LARGE SCALE GENOMIC DNA]</scope>
    <source>
        <strain evidence="11 12">CC-HIH110</strain>
    </source>
</reference>
<gene>
    <name evidence="11" type="primary">folP</name>
    <name evidence="11" type="ORF">E6C51_03270</name>
</gene>
<dbReference type="InterPro" id="IPR045031">
    <property type="entry name" value="DHP_synth-like"/>
</dbReference>
<dbReference type="InterPro" id="IPR006390">
    <property type="entry name" value="DHP_synth_dom"/>
</dbReference>
<evidence type="ECO:0000256" key="2">
    <source>
        <dbReference type="ARBA" id="ARBA00001946"/>
    </source>
</evidence>
<keyword evidence="7 9" id="KW-0460">Magnesium</keyword>
<dbReference type="PANTHER" id="PTHR20941">
    <property type="entry name" value="FOLATE SYNTHESIS PROTEINS"/>
    <property type="match status" value="1"/>
</dbReference>
<dbReference type="PROSITE" id="PS50972">
    <property type="entry name" value="PTERIN_BINDING"/>
    <property type="match status" value="1"/>
</dbReference>
<dbReference type="GO" id="GO:0004156">
    <property type="term" value="F:dihydropteroate synthase activity"/>
    <property type="evidence" value="ECO:0007669"/>
    <property type="project" value="UniProtKB-EC"/>
</dbReference>
<dbReference type="PROSITE" id="PS00792">
    <property type="entry name" value="DHPS_1"/>
    <property type="match status" value="1"/>
</dbReference>
<dbReference type="InterPro" id="IPR000489">
    <property type="entry name" value="Pterin-binding_dom"/>
</dbReference>
<comment type="caution">
    <text evidence="11">The sequence shown here is derived from an EMBL/GenBank/DDBJ whole genome shotgun (WGS) entry which is preliminary data.</text>
</comment>
<evidence type="ECO:0000259" key="10">
    <source>
        <dbReference type="PROSITE" id="PS50972"/>
    </source>
</evidence>
<dbReference type="PROSITE" id="PS00793">
    <property type="entry name" value="DHPS_2"/>
    <property type="match status" value="1"/>
</dbReference>
<name>A0A4S4A6G2_9HYPH</name>
<dbReference type="GO" id="GO:0046656">
    <property type="term" value="P:folic acid biosynthetic process"/>
    <property type="evidence" value="ECO:0007669"/>
    <property type="project" value="UniProtKB-KW"/>
</dbReference>
<comment type="pathway">
    <text evidence="3 9">Cofactor biosynthesis; tetrahydrofolate biosynthesis; 7,8-dihydrofolate from 2-amino-4-hydroxy-6-hydroxymethyl-7,8-dihydropteridine diphosphate and 4-aminobenzoate: step 1/2.</text>
</comment>
<evidence type="ECO:0000256" key="3">
    <source>
        <dbReference type="ARBA" id="ARBA00004763"/>
    </source>
</evidence>
<dbReference type="UniPathway" id="UPA00077">
    <property type="reaction ID" value="UER00156"/>
</dbReference>
<dbReference type="GO" id="GO:0046872">
    <property type="term" value="F:metal ion binding"/>
    <property type="evidence" value="ECO:0007669"/>
    <property type="project" value="UniProtKB-KW"/>
</dbReference>
<evidence type="ECO:0000256" key="8">
    <source>
        <dbReference type="ARBA" id="ARBA00022909"/>
    </source>
</evidence>
<dbReference type="InterPro" id="IPR011005">
    <property type="entry name" value="Dihydropteroate_synth-like_sf"/>
</dbReference>
<dbReference type="EC" id="2.5.1.15" evidence="4 9"/>
<evidence type="ECO:0000256" key="7">
    <source>
        <dbReference type="ARBA" id="ARBA00022842"/>
    </source>
</evidence>
<dbReference type="NCBIfam" id="TIGR01496">
    <property type="entry name" value="DHPS"/>
    <property type="match status" value="1"/>
</dbReference>
<organism evidence="11 12">
    <name type="scientific">Allorhizobium terrae</name>
    <dbReference type="NCBI Taxonomy" id="1848972"/>
    <lineage>
        <taxon>Bacteria</taxon>
        <taxon>Pseudomonadati</taxon>
        <taxon>Pseudomonadota</taxon>
        <taxon>Alphaproteobacteria</taxon>
        <taxon>Hyphomicrobiales</taxon>
        <taxon>Rhizobiaceae</taxon>
        <taxon>Rhizobium/Agrobacterium group</taxon>
        <taxon>Allorhizobium</taxon>
    </lineage>
</organism>